<gene>
    <name evidence="10" type="ORF">TAT_000116600</name>
    <name evidence="11" type="ORF">TAV_000115900</name>
</gene>
<dbReference type="GO" id="GO:0030619">
    <property type="term" value="F:U1 snRNA binding"/>
    <property type="evidence" value="ECO:0007669"/>
    <property type="project" value="UniProtKB-UniRule"/>
</dbReference>
<feature type="domain" description="Matrin-type" evidence="9">
    <location>
        <begin position="4"/>
        <end position="36"/>
    </location>
</feature>
<dbReference type="Pfam" id="PF06220">
    <property type="entry name" value="zf-U1"/>
    <property type="match status" value="1"/>
</dbReference>
<dbReference type="FunFam" id="3.30.160.60:FF:000890">
    <property type="entry name" value="U1 small nuclear ribonucleoprotein C"/>
    <property type="match status" value="1"/>
</dbReference>
<dbReference type="InterPro" id="IPR017340">
    <property type="entry name" value="U1_snRNP-C"/>
</dbReference>
<keyword evidence="4 8" id="KW-0862">Zinc</keyword>
<keyword evidence="6 8" id="KW-0539">Nucleus</keyword>
<keyword evidence="5 8" id="KW-0694">RNA-binding</keyword>
<dbReference type="PIRSF" id="PIRSF037969">
    <property type="entry name" value="U1_snRNP-C"/>
    <property type="match status" value="1"/>
</dbReference>
<dbReference type="PROSITE" id="PS50171">
    <property type="entry name" value="ZF_MATRIN"/>
    <property type="match status" value="1"/>
</dbReference>
<reference evidence="11" key="1">
    <citation type="submission" date="2018-07" db="EMBL/GenBank/DDBJ databases">
        <authorList>
            <person name="Quirk P.G."/>
            <person name="Krulwich T.A."/>
        </authorList>
    </citation>
    <scope>NUCLEOTIDE SEQUENCE</scope>
    <source>
        <strain evidence="11">Anand</strain>
    </source>
</reference>
<sequence length="151" mass="16438">MPKFYCEYCSIYLTHSSPAGRKQHSQGRKHISAKVEYFQRLVREQFFQPPVFLGQTPPIFPGNFRAINHSLGPPMMGVFPGFAPLQTPNIIPQGMMNGIPGGLPGPIPGVPPVPVPMPAIPVIPTELPNMKIDLNQHNAPSVNSTSTTSAQ</sequence>
<evidence type="ECO:0000256" key="2">
    <source>
        <dbReference type="ARBA" id="ARBA00022723"/>
    </source>
</evidence>
<comment type="subunit">
    <text evidence="8">U1 snRNP is composed of the 7 core Sm proteins B/B', D1, D2, D3, E, F and G that assemble in a heptameric protein ring on the Sm site of the small nuclear RNA to form the core snRNP, and at least 3 U1 snRNP-specific proteins U1-70K, U1-A and U1-C. U1-C interacts with U1 snRNA and the 5' splice-site region of the pre-mRNA.</text>
</comment>
<dbReference type="GO" id="GO:0008270">
    <property type="term" value="F:zinc ion binding"/>
    <property type="evidence" value="ECO:0007669"/>
    <property type="project" value="UniProtKB-UniRule"/>
</dbReference>
<dbReference type="VEuPathDB" id="PiroplasmaDB:TA09515"/>
<evidence type="ECO:0000256" key="1">
    <source>
        <dbReference type="ARBA" id="ARBA00004123"/>
    </source>
</evidence>
<evidence type="ECO:0000256" key="4">
    <source>
        <dbReference type="ARBA" id="ARBA00022833"/>
    </source>
</evidence>
<dbReference type="GO" id="GO:0000387">
    <property type="term" value="P:spliceosomal snRNP assembly"/>
    <property type="evidence" value="ECO:0007669"/>
    <property type="project" value="UniProtKB-UniRule"/>
</dbReference>
<protein>
    <recommendedName>
        <fullName evidence="8">U1 small nuclear ribonucleoprotein C</fullName>
        <shortName evidence="8">U1 snRNP C</shortName>
        <shortName evidence="8">U1-C</shortName>
        <shortName evidence="8">U1C</shortName>
    </recommendedName>
</protein>
<dbReference type="SUPFAM" id="SSF57667">
    <property type="entry name" value="beta-beta-alpha zinc fingers"/>
    <property type="match status" value="1"/>
</dbReference>
<dbReference type="InterPro" id="IPR003604">
    <property type="entry name" value="Matrin/U1-like-C_Znf_C2H2"/>
</dbReference>
<dbReference type="EMBL" id="UIVS01000001">
    <property type="protein sequence ID" value="SVP90453.1"/>
    <property type="molecule type" value="Genomic_DNA"/>
</dbReference>
<dbReference type="GO" id="GO:0071004">
    <property type="term" value="C:U2-type prespliceosome"/>
    <property type="evidence" value="ECO:0007669"/>
    <property type="project" value="UniProtKB-UniRule"/>
</dbReference>
<dbReference type="GO" id="GO:0005685">
    <property type="term" value="C:U1 snRNP"/>
    <property type="evidence" value="ECO:0007669"/>
    <property type="project" value="UniProtKB-UniRule"/>
</dbReference>
<dbReference type="GO" id="GO:0003729">
    <property type="term" value="F:mRNA binding"/>
    <property type="evidence" value="ECO:0007669"/>
    <property type="project" value="UniProtKB-UniRule"/>
</dbReference>
<accession>A0A3B0MK61</accession>
<dbReference type="PANTHER" id="PTHR31148">
    <property type="entry name" value="U1 SMALL NUCLEAR RIBONUCLEOPROTEIN C"/>
    <property type="match status" value="1"/>
</dbReference>
<dbReference type="GO" id="GO:0000243">
    <property type="term" value="C:commitment complex"/>
    <property type="evidence" value="ECO:0007669"/>
    <property type="project" value="UniProtKB-UniRule"/>
</dbReference>
<evidence type="ECO:0000313" key="10">
    <source>
        <dbReference type="EMBL" id="SVP89313.1"/>
    </source>
</evidence>
<name>A0A3B0MK61_THEAN</name>
<evidence type="ECO:0000256" key="8">
    <source>
        <dbReference type="HAMAP-Rule" id="MF_03153"/>
    </source>
</evidence>
<dbReference type="Gene3D" id="3.30.160.60">
    <property type="entry name" value="Classic Zinc Finger"/>
    <property type="match status" value="1"/>
</dbReference>
<dbReference type="AlphaFoldDB" id="A0A3B0MK61"/>
<evidence type="ECO:0000256" key="7">
    <source>
        <dbReference type="ARBA" id="ARBA00023274"/>
    </source>
</evidence>
<evidence type="ECO:0000256" key="6">
    <source>
        <dbReference type="ARBA" id="ARBA00023242"/>
    </source>
</evidence>
<dbReference type="SMART" id="SM00451">
    <property type="entry name" value="ZnF_U1"/>
    <property type="match status" value="1"/>
</dbReference>
<dbReference type="InterPro" id="IPR013085">
    <property type="entry name" value="U1-CZ_Znf_C2H2"/>
</dbReference>
<evidence type="ECO:0000256" key="3">
    <source>
        <dbReference type="ARBA" id="ARBA00022771"/>
    </source>
</evidence>
<proteinExistence type="inferred from homology"/>
<organism evidence="11">
    <name type="scientific">Theileria annulata</name>
    <dbReference type="NCBI Taxonomy" id="5874"/>
    <lineage>
        <taxon>Eukaryota</taxon>
        <taxon>Sar</taxon>
        <taxon>Alveolata</taxon>
        <taxon>Apicomplexa</taxon>
        <taxon>Aconoidasida</taxon>
        <taxon>Piroplasmida</taxon>
        <taxon>Theileriidae</taxon>
        <taxon>Theileria</taxon>
    </lineage>
</organism>
<comment type="subcellular location">
    <subcellularLocation>
        <location evidence="1 8">Nucleus</location>
    </subcellularLocation>
</comment>
<keyword evidence="7 8" id="KW-0687">Ribonucleoprotein</keyword>
<dbReference type="GO" id="GO:0030627">
    <property type="term" value="F:pre-mRNA 5'-splice site binding"/>
    <property type="evidence" value="ECO:0007669"/>
    <property type="project" value="InterPro"/>
</dbReference>
<dbReference type="HAMAP" id="MF_03153">
    <property type="entry name" value="U1_C"/>
    <property type="match status" value="1"/>
</dbReference>
<keyword evidence="3 8" id="KW-0863">Zinc-finger</keyword>
<evidence type="ECO:0000313" key="11">
    <source>
        <dbReference type="EMBL" id="SVP90453.1"/>
    </source>
</evidence>
<dbReference type="EMBL" id="UIVT01000001">
    <property type="protein sequence ID" value="SVP89313.1"/>
    <property type="molecule type" value="Genomic_DNA"/>
</dbReference>
<comment type="function">
    <text evidence="8">Component of the spliceosomal U1 snRNP, which is essential for recognition of the pre-mRNA 5' splice-site and the subsequent assembly of the spliceosome. U1-C is directly involved in initial 5' splice-site recognition for both constitutive and regulated alternative splicing. The interaction with the 5' splice-site seems to precede base-pairing between the pre-mRNA and the U1 snRNA. Stimulates commitment or early (E) complex formation by stabilizing the base pairing of the 5' end of the U1 snRNA and the 5' splice-site region.</text>
</comment>
<evidence type="ECO:0000256" key="5">
    <source>
        <dbReference type="ARBA" id="ARBA00022884"/>
    </source>
</evidence>
<comment type="similarity">
    <text evidence="8">Belongs to the U1 small nuclear ribonucleoprotein C family.</text>
</comment>
<evidence type="ECO:0000259" key="9">
    <source>
        <dbReference type="PROSITE" id="PS50171"/>
    </source>
</evidence>
<dbReference type="InterPro" id="IPR036236">
    <property type="entry name" value="Znf_C2H2_sf"/>
</dbReference>
<dbReference type="PANTHER" id="PTHR31148:SF1">
    <property type="entry name" value="U1 SMALL NUCLEAR RIBONUCLEOPROTEIN C"/>
    <property type="match status" value="1"/>
</dbReference>
<dbReference type="InterPro" id="IPR000690">
    <property type="entry name" value="Matrin/U1-C_Znf_C2H2"/>
</dbReference>
<keyword evidence="2 8" id="KW-0479">Metal-binding</keyword>
<dbReference type="GO" id="GO:0000395">
    <property type="term" value="P:mRNA 5'-splice site recognition"/>
    <property type="evidence" value="ECO:0007669"/>
    <property type="project" value="UniProtKB-UniRule"/>
</dbReference>